<name>A0ABR7HMW2_9FIRM</name>
<dbReference type="InterPro" id="IPR052901">
    <property type="entry name" value="Bact_TGase-like"/>
</dbReference>
<dbReference type="Gene3D" id="3.10.620.30">
    <property type="match status" value="1"/>
</dbReference>
<feature type="transmembrane region" description="Helical" evidence="2">
    <location>
        <begin position="169"/>
        <end position="186"/>
    </location>
</feature>
<dbReference type="InterPro" id="IPR023298">
    <property type="entry name" value="ATPase_P-typ_TM_dom_sf"/>
</dbReference>
<evidence type="ECO:0000256" key="1">
    <source>
        <dbReference type="SAM" id="MobiDB-lite"/>
    </source>
</evidence>
<feature type="compositionally biased region" description="Low complexity" evidence="1">
    <location>
        <begin position="559"/>
        <end position="577"/>
    </location>
</feature>
<dbReference type="InterPro" id="IPR002931">
    <property type="entry name" value="Transglutaminase-like"/>
</dbReference>
<feature type="region of interest" description="Disordered" evidence="1">
    <location>
        <begin position="559"/>
        <end position="578"/>
    </location>
</feature>
<keyword evidence="2" id="KW-0472">Membrane</keyword>
<evidence type="ECO:0000313" key="4">
    <source>
        <dbReference type="EMBL" id="MBC5728791.1"/>
    </source>
</evidence>
<feature type="transmembrane region" description="Helical" evidence="2">
    <location>
        <begin position="147"/>
        <end position="163"/>
    </location>
</feature>
<evidence type="ECO:0000313" key="5">
    <source>
        <dbReference type="Proteomes" id="UP000636755"/>
    </source>
</evidence>
<feature type="transmembrane region" description="Helical" evidence="2">
    <location>
        <begin position="12"/>
        <end position="30"/>
    </location>
</feature>
<feature type="domain" description="Transglutaminase-like" evidence="3">
    <location>
        <begin position="477"/>
        <end position="545"/>
    </location>
</feature>
<evidence type="ECO:0000259" key="3">
    <source>
        <dbReference type="SMART" id="SM00460"/>
    </source>
</evidence>
<feature type="transmembrane region" description="Helical" evidence="2">
    <location>
        <begin position="63"/>
        <end position="81"/>
    </location>
</feature>
<dbReference type="EMBL" id="JACOPS010000004">
    <property type="protein sequence ID" value="MBC5728791.1"/>
    <property type="molecule type" value="Genomic_DNA"/>
</dbReference>
<keyword evidence="2" id="KW-1133">Transmembrane helix</keyword>
<dbReference type="SMART" id="SM00460">
    <property type="entry name" value="TGc"/>
    <property type="match status" value="1"/>
</dbReference>
<keyword evidence="5" id="KW-1185">Reference proteome</keyword>
<dbReference type="RefSeq" id="WP_186935861.1">
    <property type="nucleotide sequence ID" value="NZ_JACOPS010000004.1"/>
</dbReference>
<evidence type="ECO:0000256" key="2">
    <source>
        <dbReference type="SAM" id="Phobius"/>
    </source>
</evidence>
<dbReference type="Pfam" id="PF01841">
    <property type="entry name" value="Transglut_core"/>
    <property type="match status" value="1"/>
</dbReference>
<sequence length="704" mass="78557">MKKYLLSTLADSICIVLLSVCPILCYASAFSVKLEASVLIMAAVLFSIVFSLLSAFVKNNLKYALCMTVIAFVAFLVFVFANERIVAQANYAINKLLELYSVYLPVYSNIKFASYIANDATGFFVLLSLILNGLFSFLISRIKSIKIAGLLSIALLVPCFVLVNTLPDLVPLLIIFTVLFALYFSSQTRQLNYAHSGVITAVCAVILAVLITVLAVINPVADYERPKWQDNMLNAVQTLTGMKTYNGSGKISSALAEVGNNVSSEVDFSNAGALTQTGKKVMTVTSSTDGRIYLKSMAYANYENNKWSVLTDEQADNYPQDYQSFIMTIMTQYFEEAETVTIDTVNKENVIYTPYYLNYINNNFSPVCDVFIANTDKATNYTMFVIPYSEENINDFSRIEISGTSKYDDFAQCYLSLPNDTKQAMLEIAERNNIKDLSKSDISQTVAAVKDFVSHSASYSLNTQKVPDGRDVAEWFLNDAETGYCMHFANAAAVMLRALGVPARYVTGYCANVVDGKATVTSDNAHAWVEYFDERIGWIPLDATSSDFEVPQATESVQTTTQAQTTSPTVQPTTQAQNTKPVKTEVKAKISTPAIIVIIILLIIALAILRIILIRYYRKYSFTHKDYKSRVICIYRYLNKLSVHAKVRIPKKIENICTKAKFSTHNISDEEYKIVLNYVLTFRNKTIGKMPIVKKLYCIIILGI</sequence>
<feature type="transmembrane region" description="Helical" evidence="2">
    <location>
        <begin position="112"/>
        <end position="135"/>
    </location>
</feature>
<feature type="transmembrane region" description="Helical" evidence="2">
    <location>
        <begin position="36"/>
        <end position="56"/>
    </location>
</feature>
<dbReference type="PANTHER" id="PTHR42736:SF1">
    <property type="entry name" value="PROTEIN-GLUTAMINE GAMMA-GLUTAMYLTRANSFERASE"/>
    <property type="match status" value="1"/>
</dbReference>
<accession>A0ABR7HMW2</accession>
<reference evidence="4 5" key="1">
    <citation type="submission" date="2020-08" db="EMBL/GenBank/DDBJ databases">
        <title>Genome public.</title>
        <authorList>
            <person name="Liu C."/>
            <person name="Sun Q."/>
        </authorList>
    </citation>
    <scope>NUCLEOTIDE SEQUENCE [LARGE SCALE GENOMIC DNA]</scope>
    <source>
        <strain evidence="4 5">NSJ-71</strain>
    </source>
</reference>
<proteinExistence type="predicted"/>
<organism evidence="4 5">
    <name type="scientific">Ruminococcus intestinalis</name>
    <dbReference type="NCBI Taxonomy" id="2763066"/>
    <lineage>
        <taxon>Bacteria</taxon>
        <taxon>Bacillati</taxon>
        <taxon>Bacillota</taxon>
        <taxon>Clostridia</taxon>
        <taxon>Eubacteriales</taxon>
        <taxon>Oscillospiraceae</taxon>
        <taxon>Ruminococcus</taxon>
    </lineage>
</organism>
<gene>
    <name evidence="4" type="ORF">H8R91_09735</name>
</gene>
<dbReference type="InterPro" id="IPR038765">
    <property type="entry name" value="Papain-like_cys_pep_sf"/>
</dbReference>
<feature type="transmembrane region" description="Helical" evidence="2">
    <location>
        <begin position="594"/>
        <end position="613"/>
    </location>
</feature>
<comment type="caution">
    <text evidence="4">The sequence shown here is derived from an EMBL/GenBank/DDBJ whole genome shotgun (WGS) entry which is preliminary data.</text>
</comment>
<dbReference type="PANTHER" id="PTHR42736">
    <property type="entry name" value="PROTEIN-GLUTAMINE GAMMA-GLUTAMYLTRANSFERASE"/>
    <property type="match status" value="1"/>
</dbReference>
<dbReference type="SUPFAM" id="SSF54001">
    <property type="entry name" value="Cysteine proteinases"/>
    <property type="match status" value="1"/>
</dbReference>
<dbReference type="Proteomes" id="UP000636755">
    <property type="component" value="Unassembled WGS sequence"/>
</dbReference>
<feature type="transmembrane region" description="Helical" evidence="2">
    <location>
        <begin position="198"/>
        <end position="217"/>
    </location>
</feature>
<dbReference type="SUPFAM" id="SSF81665">
    <property type="entry name" value="Calcium ATPase, transmembrane domain M"/>
    <property type="match status" value="1"/>
</dbReference>
<keyword evidence="2" id="KW-0812">Transmembrane</keyword>
<protein>
    <recommendedName>
        <fullName evidence="3">Transglutaminase-like domain-containing protein</fullName>
    </recommendedName>
</protein>